<evidence type="ECO:0000313" key="3">
    <source>
        <dbReference type="Proteomes" id="UP001228049"/>
    </source>
</evidence>
<keyword evidence="3" id="KW-1185">Reference proteome</keyword>
<evidence type="ECO:0000256" key="1">
    <source>
        <dbReference type="SAM" id="MobiDB-lite"/>
    </source>
</evidence>
<protein>
    <submittedName>
        <fullName evidence="2">Calmodulin-binding transcription activator 1</fullName>
    </submittedName>
</protein>
<feature type="region of interest" description="Disordered" evidence="1">
    <location>
        <begin position="300"/>
        <end position="322"/>
    </location>
</feature>
<sequence length="414" mass="44318">MYKYSLAVFSPQYEVLSGLGDFSIEDLVQHILERQRTKPQPRTHTCLLSAGGNIPHRCNSTKHASSPPNCPLLLHPPPFPLGGGGGDNKLPHLGSRPPHPRLQHVASLPGGILTRCHPYRVASSRGGILTRWRPYQVASLPGGILTGGVLRVASSPGGILTGWHPYRVASSPGGILTGWHPYSVGSSPDGILNSSPSPPQPHRACLTVGNHANSFYGDLTTVALPQNATSHAPSCPSPRQHTGSSSASLLLVCQDSASQPANQTQPDAQIYEDLTEAPPPAAVAMDTAPVAPVQVKEEGRRGLEDAHMEEEAEPRGGEELDISFDSSFPDLISDLITEEAPPPVVTTTMFPAGVRYMVPPQPSPSSSFLPFPPPQPSPSSQRLAAITDFSPEWSYPEVVTVYKYHLTYLITLPR</sequence>
<name>A0AAD9BWG4_DISEL</name>
<feature type="region of interest" description="Disordered" evidence="1">
    <location>
        <begin position="361"/>
        <end position="382"/>
    </location>
</feature>
<reference evidence="2" key="1">
    <citation type="submission" date="2023-04" db="EMBL/GenBank/DDBJ databases">
        <title>Chromosome-level genome of Chaenocephalus aceratus.</title>
        <authorList>
            <person name="Park H."/>
        </authorList>
    </citation>
    <scope>NUCLEOTIDE SEQUENCE</scope>
    <source>
        <strain evidence="2">DE</strain>
        <tissue evidence="2">Muscle</tissue>
    </source>
</reference>
<dbReference type="Proteomes" id="UP001228049">
    <property type="component" value="Unassembled WGS sequence"/>
</dbReference>
<accession>A0AAD9BWG4</accession>
<comment type="caution">
    <text evidence="2">The sequence shown here is derived from an EMBL/GenBank/DDBJ whole genome shotgun (WGS) entry which is preliminary data.</text>
</comment>
<proteinExistence type="predicted"/>
<evidence type="ECO:0000313" key="2">
    <source>
        <dbReference type="EMBL" id="KAK1890004.1"/>
    </source>
</evidence>
<dbReference type="EMBL" id="JASDAP010000016">
    <property type="protein sequence ID" value="KAK1890004.1"/>
    <property type="molecule type" value="Genomic_DNA"/>
</dbReference>
<organism evidence="2 3">
    <name type="scientific">Dissostichus eleginoides</name>
    <name type="common">Patagonian toothfish</name>
    <name type="synonym">Dissostichus amissus</name>
    <dbReference type="NCBI Taxonomy" id="100907"/>
    <lineage>
        <taxon>Eukaryota</taxon>
        <taxon>Metazoa</taxon>
        <taxon>Chordata</taxon>
        <taxon>Craniata</taxon>
        <taxon>Vertebrata</taxon>
        <taxon>Euteleostomi</taxon>
        <taxon>Actinopterygii</taxon>
        <taxon>Neopterygii</taxon>
        <taxon>Teleostei</taxon>
        <taxon>Neoteleostei</taxon>
        <taxon>Acanthomorphata</taxon>
        <taxon>Eupercaria</taxon>
        <taxon>Perciformes</taxon>
        <taxon>Notothenioidei</taxon>
        <taxon>Nototheniidae</taxon>
        <taxon>Dissostichus</taxon>
    </lineage>
</organism>
<gene>
    <name evidence="2" type="ORF">KUDE01_014677</name>
</gene>
<dbReference type="AlphaFoldDB" id="A0AAD9BWG4"/>